<feature type="domain" description="HTH luxR-type" evidence="2">
    <location>
        <begin position="7"/>
        <end position="72"/>
    </location>
</feature>
<dbReference type="Gene3D" id="1.10.10.10">
    <property type="entry name" value="Winged helix-like DNA-binding domain superfamily/Winged helix DNA-binding domain"/>
    <property type="match status" value="1"/>
</dbReference>
<organism evidence="3 4">
    <name type="scientific">Novosphingobium mathurense</name>
    <dbReference type="NCBI Taxonomy" id="428990"/>
    <lineage>
        <taxon>Bacteria</taxon>
        <taxon>Pseudomonadati</taxon>
        <taxon>Pseudomonadota</taxon>
        <taxon>Alphaproteobacteria</taxon>
        <taxon>Sphingomonadales</taxon>
        <taxon>Sphingomonadaceae</taxon>
        <taxon>Novosphingobium</taxon>
    </lineage>
</organism>
<dbReference type="InterPro" id="IPR036388">
    <property type="entry name" value="WH-like_DNA-bd_sf"/>
</dbReference>
<dbReference type="Pfam" id="PF00196">
    <property type="entry name" value="GerE"/>
    <property type="match status" value="1"/>
</dbReference>
<dbReference type="RefSeq" id="WP_079730280.1">
    <property type="nucleotide sequence ID" value="NZ_FVZE01000002.1"/>
</dbReference>
<keyword evidence="1" id="KW-1133">Transmembrane helix</keyword>
<protein>
    <submittedName>
        <fullName evidence="3">Regulatory protein, luxR family</fullName>
    </submittedName>
</protein>
<proteinExistence type="predicted"/>
<evidence type="ECO:0000313" key="3">
    <source>
        <dbReference type="EMBL" id="SLJ97198.1"/>
    </source>
</evidence>
<dbReference type="SUPFAM" id="SSF46894">
    <property type="entry name" value="C-terminal effector domain of the bipartite response regulators"/>
    <property type="match status" value="1"/>
</dbReference>
<keyword evidence="1" id="KW-0472">Membrane</keyword>
<dbReference type="Proteomes" id="UP000190989">
    <property type="component" value="Unassembled WGS sequence"/>
</dbReference>
<dbReference type="AlphaFoldDB" id="A0A1U6HN34"/>
<dbReference type="EMBL" id="FVZE01000002">
    <property type="protein sequence ID" value="SLJ97198.1"/>
    <property type="molecule type" value="Genomic_DNA"/>
</dbReference>
<name>A0A1U6HN34_9SPHN</name>
<dbReference type="GO" id="GO:0003677">
    <property type="term" value="F:DNA binding"/>
    <property type="evidence" value="ECO:0007669"/>
    <property type="project" value="InterPro"/>
</dbReference>
<accession>A0A1U6HN34</accession>
<keyword evidence="1" id="KW-0812">Transmembrane</keyword>
<evidence type="ECO:0000259" key="2">
    <source>
        <dbReference type="PROSITE" id="PS50043"/>
    </source>
</evidence>
<keyword evidence="4" id="KW-1185">Reference proteome</keyword>
<gene>
    <name evidence="3" type="ORF">SAMN06295987_102802</name>
</gene>
<dbReference type="InterPro" id="IPR016032">
    <property type="entry name" value="Sig_transdc_resp-reg_C-effctor"/>
</dbReference>
<feature type="transmembrane region" description="Helical" evidence="1">
    <location>
        <begin position="143"/>
        <end position="164"/>
    </location>
</feature>
<reference evidence="4" key="1">
    <citation type="submission" date="2017-02" db="EMBL/GenBank/DDBJ databases">
        <authorList>
            <person name="Varghese N."/>
            <person name="Submissions S."/>
        </authorList>
    </citation>
    <scope>NUCLEOTIDE SEQUENCE [LARGE SCALE GENOMIC DNA]</scope>
    <source>
        <strain evidence="4">SM117</strain>
    </source>
</reference>
<dbReference type="InterPro" id="IPR000792">
    <property type="entry name" value="Tscrpt_reg_LuxR_C"/>
</dbReference>
<dbReference type="STRING" id="428990.SAMN06295987_102802"/>
<sequence>MFNEDEARTLLDSLTAKQVEVLDLLAMHRTTKEIARELNIAPNTVDQRISAVRDKWGTTNRKDTTRRYVQLLELCDKTTCEFSRVDDEPDGEEDVDQDLPVDPVFVLSDARPMAMHREWGGEKGRRPTGLEAFDAKFGRTGRLVAILVLAMIMAMTLASSLAIADALGRLI</sequence>
<dbReference type="PROSITE" id="PS50043">
    <property type="entry name" value="HTH_LUXR_2"/>
    <property type="match status" value="1"/>
</dbReference>
<dbReference type="GO" id="GO:0006355">
    <property type="term" value="P:regulation of DNA-templated transcription"/>
    <property type="evidence" value="ECO:0007669"/>
    <property type="project" value="InterPro"/>
</dbReference>
<dbReference type="SMART" id="SM00421">
    <property type="entry name" value="HTH_LUXR"/>
    <property type="match status" value="1"/>
</dbReference>
<evidence type="ECO:0000313" key="4">
    <source>
        <dbReference type="Proteomes" id="UP000190989"/>
    </source>
</evidence>
<evidence type="ECO:0000256" key="1">
    <source>
        <dbReference type="SAM" id="Phobius"/>
    </source>
</evidence>